<evidence type="ECO:0000256" key="6">
    <source>
        <dbReference type="ARBA" id="ARBA00023029"/>
    </source>
</evidence>
<evidence type="ECO:0000256" key="12">
    <source>
        <dbReference type="ARBA" id="ARBA00032877"/>
    </source>
</evidence>
<dbReference type="InterPro" id="IPR013497">
    <property type="entry name" value="Topo_IA_cen"/>
</dbReference>
<feature type="compositionally biased region" description="Basic and acidic residues" evidence="13">
    <location>
        <begin position="832"/>
        <end position="848"/>
    </location>
</feature>
<dbReference type="Gene3D" id="3.40.50.140">
    <property type="match status" value="1"/>
</dbReference>
<dbReference type="Gene3D" id="2.70.20.10">
    <property type="entry name" value="Topoisomerase I, domain 3"/>
    <property type="match status" value="1"/>
</dbReference>
<keyword evidence="8 16" id="KW-0413">Isomerase</keyword>
<evidence type="ECO:0000259" key="15">
    <source>
        <dbReference type="PROSITE" id="PS52039"/>
    </source>
</evidence>
<dbReference type="PRINTS" id="PR00417">
    <property type="entry name" value="PRTPISMRASEI"/>
</dbReference>
<dbReference type="InterPro" id="IPR013825">
    <property type="entry name" value="Topo_IA_cen_sub2"/>
</dbReference>
<organism evidence="16 17">
    <name type="scientific">Burkholderia contaminans</name>
    <dbReference type="NCBI Taxonomy" id="488447"/>
    <lineage>
        <taxon>Bacteria</taxon>
        <taxon>Pseudomonadati</taxon>
        <taxon>Pseudomonadota</taxon>
        <taxon>Betaproteobacteria</taxon>
        <taxon>Burkholderiales</taxon>
        <taxon>Burkholderiaceae</taxon>
        <taxon>Burkholderia</taxon>
        <taxon>Burkholderia cepacia complex</taxon>
    </lineage>
</organism>
<dbReference type="PROSITE" id="PS00396">
    <property type="entry name" value="TOPO_IA_1"/>
    <property type="match status" value="1"/>
</dbReference>
<dbReference type="Pfam" id="PF01131">
    <property type="entry name" value="Topoisom_bac"/>
    <property type="match status" value="1"/>
</dbReference>
<dbReference type="PANTHER" id="PTHR11390:SF21">
    <property type="entry name" value="DNA TOPOISOMERASE 3-ALPHA"/>
    <property type="match status" value="1"/>
</dbReference>
<dbReference type="GO" id="GO:0006310">
    <property type="term" value="P:DNA recombination"/>
    <property type="evidence" value="ECO:0007669"/>
    <property type="project" value="TreeGrafter"/>
</dbReference>
<dbReference type="InterPro" id="IPR025589">
    <property type="entry name" value="Toprim_C_rpt"/>
</dbReference>
<evidence type="ECO:0000256" key="9">
    <source>
        <dbReference type="ARBA" id="ARBA00030003"/>
    </source>
</evidence>
<dbReference type="InterPro" id="IPR013824">
    <property type="entry name" value="Topo_IA_cen_sub1"/>
</dbReference>
<dbReference type="NCBIfam" id="NF011313">
    <property type="entry name" value="PRK14724.1"/>
    <property type="match status" value="1"/>
</dbReference>
<dbReference type="SUPFAM" id="SSF56712">
    <property type="entry name" value="Prokaryotic type I DNA topoisomerase"/>
    <property type="match status" value="1"/>
</dbReference>
<evidence type="ECO:0000313" key="16">
    <source>
        <dbReference type="EMBL" id="RQT12164.1"/>
    </source>
</evidence>
<sequence>MSKALIIAEKPSVANDIARALGGFTKHDEYYESDDFVLSSAVGHLLEIAAPEEYEVKRGKWSFAHLPVIPPHFDLNPIAKSESRLKVLTKLLKRKDVDRLINACDAGREGELIFRLIAQHAKAKQPVQRLWLQSMTPQAIRDGFANLRSDADMLPLADAARCRSEADWLVGINGTRAMTAFNSKGGGFFLTTVGRVQTPTLSIVVEREEKIRRFVPRDYWEVKAEFACAGGFYEGKWYDPKFKRDEFDPEKRDSRLWSLPAAETIVAACRDQIGTVSEESKPSTQLSPLLFDLTSLQREANSRFGFSAKNTLGLAQALYEKHKVLTYPRTDARALPEDYLSTVQSTLEMLKENNNYLPHAKQVLDKGWVKPNKRIFDNSKISDHFAIIPTLQAPKSLSEPEQKLYDMVVKRFLAVFFPAAEFRVTTRITEVAGHHFKTEGKVLVEPGWLQVYGRDAEGADANLVPVQKDEKVKTDEIAAVALVTKPPARYSEATLLSAMEGAGKLVEDDELREAMAAKGLGTPATRAAIIEGLLGEKYLVREGRELIPTAKAFQLMTLLRGLGVKELTAPELTGEWEYKLSQMERGNLGREAFMQEIARMTQQIVKRAKEYDSDTIPGDYATLETPCPNCGGQVKENYRRFACTKCEFSISKIPGSRQFEIAEVEELLREKTIGPLSGFRSKMGRPFSAILKLSFDDETKNYKLEFDFGQDTGGEEGEAPDFSAQEPVGACPKCKGRVFEHGMSYVCEHSVANPKTCDFRSGKVILQQEITREQMGKLLADGRTDLLPNFKSSRTGRNFKAFLVKQPDGKIGFEFEKKEPKAAAAKKTAKSATKDAETVTEGAEEKPAPARKTAARKTTARKTGS</sequence>
<dbReference type="GO" id="GO:0003677">
    <property type="term" value="F:DNA binding"/>
    <property type="evidence" value="ECO:0007669"/>
    <property type="project" value="UniProtKB-KW"/>
</dbReference>
<dbReference type="NCBIfam" id="NF005829">
    <property type="entry name" value="PRK07726.1"/>
    <property type="match status" value="1"/>
</dbReference>
<dbReference type="SMART" id="SM00437">
    <property type="entry name" value="TOP1Ac"/>
    <property type="match status" value="1"/>
</dbReference>
<evidence type="ECO:0000256" key="4">
    <source>
        <dbReference type="ARBA" id="ARBA00022723"/>
    </source>
</evidence>
<feature type="region of interest" description="Disordered" evidence="13">
    <location>
        <begin position="819"/>
        <end position="865"/>
    </location>
</feature>
<evidence type="ECO:0000256" key="5">
    <source>
        <dbReference type="ARBA" id="ARBA00022842"/>
    </source>
</evidence>
<evidence type="ECO:0000256" key="2">
    <source>
        <dbReference type="ARBA" id="ARBA00009446"/>
    </source>
</evidence>
<keyword evidence="4" id="KW-0479">Metal-binding</keyword>
<dbReference type="CDD" id="cd00186">
    <property type="entry name" value="TOP1Ac"/>
    <property type="match status" value="1"/>
</dbReference>
<dbReference type="GO" id="GO:0043597">
    <property type="term" value="C:cytoplasmic replication fork"/>
    <property type="evidence" value="ECO:0007669"/>
    <property type="project" value="TreeGrafter"/>
</dbReference>
<dbReference type="GO" id="GO:0006281">
    <property type="term" value="P:DNA repair"/>
    <property type="evidence" value="ECO:0007669"/>
    <property type="project" value="TreeGrafter"/>
</dbReference>
<dbReference type="InterPro" id="IPR023405">
    <property type="entry name" value="Topo_IA_core_domain"/>
</dbReference>
<keyword evidence="7" id="KW-0238">DNA-binding</keyword>
<dbReference type="RefSeq" id="WP_124581946.1">
    <property type="nucleotide sequence ID" value="NZ_QTQV01000014.1"/>
</dbReference>
<dbReference type="Pfam" id="PF01751">
    <property type="entry name" value="Toprim"/>
    <property type="match status" value="1"/>
</dbReference>
<dbReference type="InterPro" id="IPR000380">
    <property type="entry name" value="Topo_IA"/>
</dbReference>
<name>A0A3N8PKB8_9BURK</name>
<dbReference type="EC" id="5.6.2.1" evidence="3"/>
<dbReference type="AlphaFoldDB" id="A0A3N8PKB8"/>
<dbReference type="Pfam" id="PF13342">
    <property type="entry name" value="Toprim_Crpt"/>
    <property type="match status" value="2"/>
</dbReference>
<dbReference type="NCBIfam" id="TIGR01056">
    <property type="entry name" value="topB"/>
    <property type="match status" value="1"/>
</dbReference>
<dbReference type="InterPro" id="IPR003601">
    <property type="entry name" value="Topo_IA_2"/>
</dbReference>
<dbReference type="InterPro" id="IPR023406">
    <property type="entry name" value="Topo_IA_AS"/>
</dbReference>
<keyword evidence="5" id="KW-0460">Magnesium</keyword>
<proteinExistence type="inferred from homology"/>
<dbReference type="EMBL" id="QTQV01000014">
    <property type="protein sequence ID" value="RQT12164.1"/>
    <property type="molecule type" value="Genomic_DNA"/>
</dbReference>
<dbReference type="Gene3D" id="1.10.460.10">
    <property type="entry name" value="Topoisomerase I, domain 2"/>
    <property type="match status" value="1"/>
</dbReference>
<evidence type="ECO:0000256" key="10">
    <source>
        <dbReference type="ARBA" id="ARBA00031985"/>
    </source>
</evidence>
<dbReference type="GO" id="GO:0046872">
    <property type="term" value="F:metal ion binding"/>
    <property type="evidence" value="ECO:0007669"/>
    <property type="project" value="UniProtKB-KW"/>
</dbReference>
<comment type="similarity">
    <text evidence="2">Belongs to the type IA topoisomerase family.</text>
</comment>
<dbReference type="InterPro" id="IPR013826">
    <property type="entry name" value="Topo_IA_cen_sub3"/>
</dbReference>
<evidence type="ECO:0000256" key="3">
    <source>
        <dbReference type="ARBA" id="ARBA00012891"/>
    </source>
</evidence>
<evidence type="ECO:0000313" key="17">
    <source>
        <dbReference type="Proteomes" id="UP000277921"/>
    </source>
</evidence>
<evidence type="ECO:0000256" key="13">
    <source>
        <dbReference type="SAM" id="MobiDB-lite"/>
    </source>
</evidence>
<feature type="domain" description="Topo IA-type catalytic" evidence="15">
    <location>
        <begin position="153"/>
        <end position="605"/>
    </location>
</feature>
<dbReference type="PROSITE" id="PS50880">
    <property type="entry name" value="TOPRIM"/>
    <property type="match status" value="1"/>
</dbReference>
<dbReference type="SMART" id="SM00436">
    <property type="entry name" value="TOP1Bc"/>
    <property type="match status" value="1"/>
</dbReference>
<dbReference type="InterPro" id="IPR034144">
    <property type="entry name" value="TOPRIM_TopoIII"/>
</dbReference>
<evidence type="ECO:0000256" key="7">
    <source>
        <dbReference type="ARBA" id="ARBA00023125"/>
    </source>
</evidence>
<protein>
    <recommendedName>
        <fullName evidence="3">DNA topoisomerase</fullName>
        <ecNumber evidence="3">5.6.2.1</ecNumber>
    </recommendedName>
    <alternativeName>
        <fullName evidence="12">Omega-protein</fullName>
    </alternativeName>
    <alternativeName>
        <fullName evidence="11">Relaxing enzyme</fullName>
    </alternativeName>
    <alternativeName>
        <fullName evidence="9">Swivelase</fullName>
    </alternativeName>
    <alternativeName>
        <fullName evidence="10">Untwisting enzyme</fullName>
    </alternativeName>
</protein>
<accession>A0A3N8PKB8</accession>
<evidence type="ECO:0000256" key="1">
    <source>
        <dbReference type="ARBA" id="ARBA00000213"/>
    </source>
</evidence>
<dbReference type="Gene3D" id="1.10.290.10">
    <property type="entry name" value="Topoisomerase I, domain 4"/>
    <property type="match status" value="1"/>
</dbReference>
<dbReference type="PROSITE" id="PS52039">
    <property type="entry name" value="TOPO_IA_2"/>
    <property type="match status" value="1"/>
</dbReference>
<gene>
    <name evidence="16" type="ORF">DF051_23360</name>
</gene>
<evidence type="ECO:0000256" key="8">
    <source>
        <dbReference type="ARBA" id="ARBA00023235"/>
    </source>
</evidence>
<dbReference type="NCBIfam" id="NF006032">
    <property type="entry name" value="PRK08173.1"/>
    <property type="match status" value="1"/>
</dbReference>
<dbReference type="InterPro" id="IPR003602">
    <property type="entry name" value="Topo_IA_DNA-bd_dom"/>
</dbReference>
<dbReference type="SMART" id="SM00493">
    <property type="entry name" value="TOPRIM"/>
    <property type="match status" value="1"/>
</dbReference>
<keyword evidence="6" id="KW-0799">Topoisomerase</keyword>
<dbReference type="InterPro" id="IPR005738">
    <property type="entry name" value="TopoIII"/>
</dbReference>
<feature type="compositionally biased region" description="Basic residues" evidence="13">
    <location>
        <begin position="853"/>
        <end position="865"/>
    </location>
</feature>
<comment type="catalytic activity">
    <reaction evidence="1">
        <text>ATP-independent breakage of single-stranded DNA, followed by passage and rejoining.</text>
        <dbReference type="EC" id="5.6.2.1"/>
    </reaction>
</comment>
<comment type="caution">
    <text evidence="16">The sequence shown here is derived from an EMBL/GenBank/DDBJ whole genome shotgun (WGS) entry which is preliminary data.</text>
</comment>
<dbReference type="InterPro" id="IPR006171">
    <property type="entry name" value="TOPRIM_dom"/>
</dbReference>
<dbReference type="GO" id="GO:0006265">
    <property type="term" value="P:DNA topological change"/>
    <property type="evidence" value="ECO:0007669"/>
    <property type="project" value="InterPro"/>
</dbReference>
<dbReference type="GO" id="GO:0003917">
    <property type="term" value="F:DNA topoisomerase type I (single strand cut, ATP-independent) activity"/>
    <property type="evidence" value="ECO:0007669"/>
    <property type="project" value="UniProtKB-EC"/>
</dbReference>
<dbReference type="CDD" id="cd03362">
    <property type="entry name" value="TOPRIM_TopoIA_TopoIII"/>
    <property type="match status" value="1"/>
</dbReference>
<evidence type="ECO:0000256" key="11">
    <source>
        <dbReference type="ARBA" id="ARBA00032235"/>
    </source>
</evidence>
<feature type="domain" description="Toprim" evidence="14">
    <location>
        <begin position="3"/>
        <end position="136"/>
    </location>
</feature>
<dbReference type="Proteomes" id="UP000277921">
    <property type="component" value="Unassembled WGS sequence"/>
</dbReference>
<evidence type="ECO:0000259" key="14">
    <source>
        <dbReference type="PROSITE" id="PS50880"/>
    </source>
</evidence>
<dbReference type="PANTHER" id="PTHR11390">
    <property type="entry name" value="PROKARYOTIC DNA TOPOISOMERASE"/>
    <property type="match status" value="1"/>
</dbReference>
<reference evidence="16 17" key="1">
    <citation type="submission" date="2018-08" db="EMBL/GenBank/DDBJ databases">
        <title>Comparative analysis of Burkholderia isolates from Puerto Rico.</title>
        <authorList>
            <person name="Hall C."/>
            <person name="Sahl J."/>
            <person name="Wagner D."/>
        </authorList>
    </citation>
    <scope>NUCLEOTIDE SEQUENCE [LARGE SCALE GENOMIC DNA]</scope>
    <source>
        <strain evidence="16 17">Bp9025</strain>
    </source>
</reference>